<dbReference type="Proteomes" id="UP000799444">
    <property type="component" value="Unassembled WGS sequence"/>
</dbReference>
<feature type="region of interest" description="Disordered" evidence="1">
    <location>
        <begin position="1"/>
        <end position="29"/>
    </location>
</feature>
<sequence length="361" mass="41616">MSSQFKAPNEPQDEVLVNSSSKPTHHQPSQISRLVLLPGELKDMIIEAISSQQDLSSLSKTCIDIRNATIPFLFQHITINPGSPQGYCLTRVLEEDRTKERFANQVTVLTLTVPSIVSRIELLNLLSQTPKLTKLACTYCLNQVQETFPTDVDGEELSWALKKVKDTLKYLKIEYIVSLRSDHGRPTAWHPCVLKQFPVLMHLEIPFFVLLGWPAPHWSSHGSRNFNVPTLSELLPRSLVSLKFGDDDWMSQEVERDSESMLRKFEEFFAGMKWKEATPNLKRVVLSLQGFDDAYDDDRAPGWRQPGEDSFKRLCVDNGLECEVLRDHWAQEGRKCSMRDVRLHELQENYSRPFIRRYMTH</sequence>
<comment type="caution">
    <text evidence="2">The sequence shown here is derived from an EMBL/GenBank/DDBJ whole genome shotgun (WGS) entry which is preliminary data.</text>
</comment>
<evidence type="ECO:0000313" key="2">
    <source>
        <dbReference type="EMBL" id="KAF2738245.1"/>
    </source>
</evidence>
<proteinExistence type="predicted"/>
<organism evidence="2 3">
    <name type="scientific">Polyplosphaeria fusca</name>
    <dbReference type="NCBI Taxonomy" id="682080"/>
    <lineage>
        <taxon>Eukaryota</taxon>
        <taxon>Fungi</taxon>
        <taxon>Dikarya</taxon>
        <taxon>Ascomycota</taxon>
        <taxon>Pezizomycotina</taxon>
        <taxon>Dothideomycetes</taxon>
        <taxon>Pleosporomycetidae</taxon>
        <taxon>Pleosporales</taxon>
        <taxon>Tetraplosphaeriaceae</taxon>
        <taxon>Polyplosphaeria</taxon>
    </lineage>
</organism>
<dbReference type="OrthoDB" id="3798418at2759"/>
<name>A0A9P4R518_9PLEO</name>
<protein>
    <submittedName>
        <fullName evidence="2">Uncharacterized protein</fullName>
    </submittedName>
</protein>
<accession>A0A9P4R518</accession>
<evidence type="ECO:0000313" key="3">
    <source>
        <dbReference type="Proteomes" id="UP000799444"/>
    </source>
</evidence>
<reference evidence="2" key="1">
    <citation type="journal article" date="2020" name="Stud. Mycol.">
        <title>101 Dothideomycetes genomes: a test case for predicting lifestyles and emergence of pathogens.</title>
        <authorList>
            <person name="Haridas S."/>
            <person name="Albert R."/>
            <person name="Binder M."/>
            <person name="Bloem J."/>
            <person name="Labutti K."/>
            <person name="Salamov A."/>
            <person name="Andreopoulos B."/>
            <person name="Baker S."/>
            <person name="Barry K."/>
            <person name="Bills G."/>
            <person name="Bluhm B."/>
            <person name="Cannon C."/>
            <person name="Castanera R."/>
            <person name="Culley D."/>
            <person name="Daum C."/>
            <person name="Ezra D."/>
            <person name="Gonzalez J."/>
            <person name="Henrissat B."/>
            <person name="Kuo A."/>
            <person name="Liang C."/>
            <person name="Lipzen A."/>
            <person name="Lutzoni F."/>
            <person name="Magnuson J."/>
            <person name="Mondo S."/>
            <person name="Nolan M."/>
            <person name="Ohm R."/>
            <person name="Pangilinan J."/>
            <person name="Park H.-J."/>
            <person name="Ramirez L."/>
            <person name="Alfaro M."/>
            <person name="Sun H."/>
            <person name="Tritt A."/>
            <person name="Yoshinaga Y."/>
            <person name="Zwiers L.-H."/>
            <person name="Turgeon B."/>
            <person name="Goodwin S."/>
            <person name="Spatafora J."/>
            <person name="Crous P."/>
            <person name="Grigoriev I."/>
        </authorList>
    </citation>
    <scope>NUCLEOTIDE SEQUENCE</scope>
    <source>
        <strain evidence="2">CBS 125425</strain>
    </source>
</reference>
<dbReference type="AlphaFoldDB" id="A0A9P4R518"/>
<gene>
    <name evidence="2" type="ORF">EJ04DRAFT_560833</name>
</gene>
<evidence type="ECO:0000256" key="1">
    <source>
        <dbReference type="SAM" id="MobiDB-lite"/>
    </source>
</evidence>
<keyword evidence="3" id="KW-1185">Reference proteome</keyword>
<feature type="compositionally biased region" description="Polar residues" evidence="1">
    <location>
        <begin position="17"/>
        <end position="29"/>
    </location>
</feature>
<dbReference type="EMBL" id="ML996110">
    <property type="protein sequence ID" value="KAF2738245.1"/>
    <property type="molecule type" value="Genomic_DNA"/>
</dbReference>